<evidence type="ECO:0000313" key="1">
    <source>
        <dbReference type="EnsemblPlants" id="MELO3C009875.2.1"/>
    </source>
</evidence>
<dbReference type="Gramene" id="MELO3C009875.2.1">
    <property type="protein sequence ID" value="MELO3C009875.2.1"/>
    <property type="gene ID" value="MELO3C009875.2"/>
</dbReference>
<reference evidence="1" key="1">
    <citation type="submission" date="2023-03" db="UniProtKB">
        <authorList>
            <consortium name="EnsemblPlants"/>
        </authorList>
    </citation>
    <scope>IDENTIFICATION</scope>
</reference>
<dbReference type="EnsemblPlants" id="MELO3C009875.2.1">
    <property type="protein sequence ID" value="MELO3C009875.2.1"/>
    <property type="gene ID" value="MELO3C009875.2"/>
</dbReference>
<sequence>MNSLKKVIKAVIATLKISGREEEEEGDLSTGEDEIGPKTKRREIWGKEHLSDYVWGI</sequence>
<dbReference type="AlphaFoldDB" id="A0A9I9CXI3"/>
<proteinExistence type="predicted"/>
<name>A0A9I9CXI3_CUCME</name>
<accession>A0A9I9CXI3</accession>
<protein>
    <submittedName>
        <fullName evidence="1">Uncharacterized protein</fullName>
    </submittedName>
</protein>
<organism evidence="1">
    <name type="scientific">Cucumis melo</name>
    <name type="common">Muskmelon</name>
    <dbReference type="NCBI Taxonomy" id="3656"/>
    <lineage>
        <taxon>Eukaryota</taxon>
        <taxon>Viridiplantae</taxon>
        <taxon>Streptophyta</taxon>
        <taxon>Embryophyta</taxon>
        <taxon>Tracheophyta</taxon>
        <taxon>Spermatophyta</taxon>
        <taxon>Magnoliopsida</taxon>
        <taxon>eudicotyledons</taxon>
        <taxon>Gunneridae</taxon>
        <taxon>Pentapetalae</taxon>
        <taxon>rosids</taxon>
        <taxon>fabids</taxon>
        <taxon>Cucurbitales</taxon>
        <taxon>Cucurbitaceae</taxon>
        <taxon>Benincaseae</taxon>
        <taxon>Cucumis</taxon>
    </lineage>
</organism>